<name>A5UM89_METS3</name>
<gene>
    <name evidence="2" type="ordered locus">Msm_1112</name>
</gene>
<dbReference type="InterPro" id="IPR012334">
    <property type="entry name" value="Pectin_lyas_fold"/>
</dbReference>
<dbReference type="STRING" id="420247.Msm_1112"/>
<dbReference type="Proteomes" id="UP000001992">
    <property type="component" value="Chromosome"/>
</dbReference>
<reference evidence="2 3" key="1">
    <citation type="journal article" date="2007" name="Proc. Natl. Acad. Sci. U.S.A.">
        <title>Genomic and metabolic adaptations of Methanobrevibacter smithii to the human gut.</title>
        <authorList>
            <person name="Samuel B.S."/>
            <person name="Hansen E.E."/>
            <person name="Manchester J.K."/>
            <person name="Coutinho P.M."/>
            <person name="Henrissat B."/>
            <person name="Fulton R."/>
            <person name="Latreille P."/>
            <person name="Kim K."/>
            <person name="Wilson R.K."/>
            <person name="Gordon J.I."/>
        </authorList>
    </citation>
    <scope>NUCLEOTIDE SEQUENCE [LARGE SCALE GENOMIC DNA]</scope>
    <source>
        <strain evidence="3">ATCC 35061 / DSM 861 / OCM 144 / PS</strain>
    </source>
</reference>
<dbReference type="InterPro" id="IPR013783">
    <property type="entry name" value="Ig-like_fold"/>
</dbReference>
<dbReference type="Gene3D" id="2.60.40.10">
    <property type="entry name" value="Immunoglobulins"/>
    <property type="match status" value="3"/>
</dbReference>
<evidence type="ECO:0000313" key="3">
    <source>
        <dbReference type="Proteomes" id="UP000001992"/>
    </source>
</evidence>
<dbReference type="Gene3D" id="2.160.20.10">
    <property type="entry name" value="Single-stranded right-handed beta-helix, Pectin lyase-like"/>
    <property type="match status" value="2"/>
</dbReference>
<protein>
    <submittedName>
        <fullName evidence="2">Adhesin-like protein</fullName>
    </submittedName>
</protein>
<evidence type="ECO:0000259" key="1">
    <source>
        <dbReference type="Pfam" id="PF16640"/>
    </source>
</evidence>
<feature type="domain" description="Bacterial Ig-like" evidence="1">
    <location>
        <begin position="1497"/>
        <end position="1563"/>
    </location>
</feature>
<dbReference type="InterPro" id="IPR011050">
    <property type="entry name" value="Pectin_lyase_fold/virulence"/>
</dbReference>
<dbReference type="InterPro" id="IPR006626">
    <property type="entry name" value="PbH1"/>
</dbReference>
<dbReference type="PATRIC" id="fig|420247.28.peg.1111"/>
<dbReference type="KEGG" id="msi:Msm_1112"/>
<dbReference type="GeneID" id="78817757"/>
<dbReference type="BioCyc" id="MSMI420247:GHWZ-1143-MONOMER"/>
<dbReference type="SUPFAM" id="SSF49373">
    <property type="entry name" value="Invasin/intimin cell-adhesion fragments"/>
    <property type="match status" value="1"/>
</dbReference>
<dbReference type="SMART" id="SM00710">
    <property type="entry name" value="PbH1"/>
    <property type="match status" value="10"/>
</dbReference>
<dbReference type="Gene3D" id="3.30.1910.20">
    <property type="entry name" value="asparaginyl-tRNA synthetase, N-terminal domain"/>
    <property type="match status" value="1"/>
</dbReference>
<dbReference type="SUPFAM" id="SSF51126">
    <property type="entry name" value="Pectin lyase-like"/>
    <property type="match status" value="3"/>
</dbReference>
<organism evidence="2 3">
    <name type="scientific">Methanobrevibacter smithii (strain ATCC 35061 / DSM 861 / OCM 144 / PS)</name>
    <dbReference type="NCBI Taxonomy" id="420247"/>
    <lineage>
        <taxon>Archaea</taxon>
        <taxon>Methanobacteriati</taxon>
        <taxon>Methanobacteriota</taxon>
        <taxon>Methanomada group</taxon>
        <taxon>Methanobacteria</taxon>
        <taxon>Methanobacteriales</taxon>
        <taxon>Methanobacteriaceae</taxon>
        <taxon>Methanobrevibacter</taxon>
    </lineage>
</organism>
<keyword evidence="3" id="KW-1185">Reference proteome</keyword>
<dbReference type="InterPro" id="IPR008964">
    <property type="entry name" value="Invasin/intimin_cell_adhesion"/>
</dbReference>
<dbReference type="eggNOG" id="arCOG02555">
    <property type="taxonomic scope" value="Archaea"/>
</dbReference>
<dbReference type="eggNOG" id="arCOG02486">
    <property type="taxonomic scope" value="Archaea"/>
</dbReference>
<proteinExistence type="predicted"/>
<dbReference type="HOGENOM" id="CLU_232898_0_0_2"/>
<evidence type="ECO:0000313" key="2">
    <source>
        <dbReference type="EMBL" id="ABQ87317.1"/>
    </source>
</evidence>
<sequence>MRLNKVMLVGILLLAILTLGAVSAQEGSSADVLAVDSASSHVGDGISYDKTIYVNTTGDDSNSGSQTSPYATINKGISSVNASDNAVIYLSEGTFTGDNNTDLSINLAHKNYNGSLTFIGRGYDKTFIDGEQMAPIFKSMSGDSIIVFKNIAFINGKSNTGGAITSNAVLTIDNCLFEDNYATGYNGGAIYQQSNDFKVTNSIFRNNSVNSYGGSIFASSMQNAQLMNCVFENSIARSTYCTGAGAYINVYNSTIIKNNRFVNISTSGNAYDAALYANSGYNGNGIIVNNTFINCNNKGQSSAVININGKNFVKGNAFVNSTSASKGQIFNGGSMNVIITFLNNSTTSPTFKVSCRVTDVDGNNVSGQTQAYNGVTFYINGEQVGQAAVTNGLAVLSLTKLVPNGDLVINGTWGSNNVSMTPGILSVNIDQTPIDLWVDGVNGDDLTGDGSKLNPFKTIGYAINYGFGKSLYPTIHINSGTYSGVNNTNLTFSNLGNLTLVGEGYNKVLIDGQNRNWFLKTGSYTNVVLKNLTYKNGSITKYISGLYSLITTNAPSVIEDCIISDNVNTYGGKIIDGSSTIDNLTFCNNTGMITGVSSIDKSYLANNKINNAYNLYFLEGGYINITNSVFENNFGLVRATQQGISINNKFINNTGSLLSFILSKNDYFKKNNGTAFIGFSNTYNNYKMLCDVINSTFIDCFGDKGGAIQTVMGSIVDCTFINNSANYGGAIYLAPHHTSDYYSVDSNITLTGCIFKDNTAVINGKDIYIEHSDNKQYVDAKLTNLTITFNNLTTQFLADTVSMSVSHISGAVIGGGSVKFYLNGTYMGTSEVVNGIASLDYLGFKNGTYTLSGDYVFADASDKIINGTVKVALKPLKNNVTVYVSDKLGDDVNGDGSLAKPFKTIKKALNYGYSQSYVLFIHVLEGIYSGEGNTNIELSSTVSVTITGAGVNKTILCGNQTNDFFTIAKGSNIITIENMSMVNGSKADASAVYPYQNVKNIHSPIIALPGSNVHLNNIYFENNKGTLGGAVLNSGNMIINNCSFVRNGFSSYGGGLTNNGTLIVNNSYFFANYAYRGSNIFVIKDMTLQNSLVEEAYWWSGSHYGNIVGIDAGITLINTTIQDLGRTSTDAGRTDIQNKKGYIYLAGLNRVESYGCIFRYNESIAAGDIFGSYYGSSAEYNWQNIIKFDNCTFININNINNVGFRPNLNRSGNVSLNNCIIDIKGKVLTTNAFGILNITNCYIVNPNAVSWTNLGSPTTGIIDLNNNWWGNNTQPVFTVVDANRTLVNMTPDTWLVLTLDVTNNTGLLQGAVLAFKVFNGTNLTDYNGSLPLRNFNMSMVNGTLSIANGTIANNVVNGFEAKEGNYTISATVDGQSVTYNGVASIGKGIIEVNDVVADYGDVVIANATLMDAKDNPLANVNVTLKVNGKTYTLVTDENGTVSFVIGQLNAGKYTLVYSVSGSKVISDVTNSSTLTVNKAKDSLKVDVNASVAGEDSVINVVGPKDATGNVTVLVNGKSYNVVLVNGSAKLTIKDLVAGNYNVTVTYSGDKNYEKQVIRTNFTVDINKKVNLNISDIVMIYKDGTRMVAVLTDYLGNPIANATVYFTINGQTYAKTTDANGTASMGLNLVSNVYQATVSYNGSDMYNKISKNITVTINPTIISKDLVKMYQNATRFYAKFTDSTGKALANTEVKFNIHGVFYTKKTDKDGVADLGIMLRPGSYILTAYNPLTGEEKGFNITVKSLIMQNDLTKYYLNASRFEATVYNKDGSLAVNKNVTFNINGVFYTKTTDKNGVASLGIALRPGNYIITTMYDGLDIGNKVTVMPTLVTKDLSMKHLDGSNFTALTLDGQGKPLANQNVSFNVNGVFYHKVTNKDGIASLGIRLMSGEYIITSYWNDFQTGNTIKISP</sequence>
<dbReference type="EnsemblBacteria" id="ABQ87317">
    <property type="protein sequence ID" value="ABQ87317"/>
    <property type="gene ID" value="Msm_1112"/>
</dbReference>
<dbReference type="RefSeq" id="WP_011954295.1">
    <property type="nucleotide sequence ID" value="NC_009515.1"/>
</dbReference>
<accession>A5UM89</accession>
<dbReference type="Pfam" id="PF16640">
    <property type="entry name" value="Big_3_5"/>
    <property type="match status" value="1"/>
</dbReference>
<dbReference type="InterPro" id="IPR032109">
    <property type="entry name" value="Big_3_5"/>
</dbReference>
<dbReference type="EMBL" id="CP000678">
    <property type="protein sequence ID" value="ABQ87317.1"/>
    <property type="molecule type" value="Genomic_DNA"/>
</dbReference>